<evidence type="ECO:0000313" key="9">
    <source>
        <dbReference type="Proteomes" id="UP000886724"/>
    </source>
</evidence>
<dbReference type="EMBL" id="DXET01000139">
    <property type="protein sequence ID" value="HIX81534.1"/>
    <property type="molecule type" value="Genomic_DNA"/>
</dbReference>
<dbReference type="GO" id="GO:0003677">
    <property type="term" value="F:DNA binding"/>
    <property type="evidence" value="ECO:0007669"/>
    <property type="project" value="UniProtKB-KW"/>
</dbReference>
<keyword evidence="3" id="KW-0805">Transcription regulation</keyword>
<accession>A0A9D1XLH9</accession>
<keyword evidence="4 8" id="KW-0238">DNA-binding</keyword>
<dbReference type="Gene3D" id="1.10.10.10">
    <property type="entry name" value="Winged helix-like DNA-binding domain superfamily/Winged helix DNA-binding domain"/>
    <property type="match status" value="1"/>
</dbReference>
<keyword evidence="5" id="KW-0804">Transcription</keyword>
<dbReference type="Gene3D" id="3.40.50.1360">
    <property type="match status" value="1"/>
</dbReference>
<dbReference type="InterPro" id="IPR037171">
    <property type="entry name" value="NagB/RpiA_transferase-like"/>
</dbReference>
<comment type="function">
    <text evidence="6">Repressor of the lactose catabolism operon. Galactose-6-phosphate is the inducer.</text>
</comment>
<dbReference type="SUPFAM" id="SSF100950">
    <property type="entry name" value="NagB/RpiA/CoA transferase-like"/>
    <property type="match status" value="1"/>
</dbReference>
<dbReference type="SMART" id="SM01134">
    <property type="entry name" value="DeoRC"/>
    <property type="match status" value="1"/>
</dbReference>
<evidence type="ECO:0000256" key="6">
    <source>
        <dbReference type="ARBA" id="ARBA00024937"/>
    </source>
</evidence>
<dbReference type="PANTHER" id="PTHR30363:SF4">
    <property type="entry name" value="GLYCEROL-3-PHOSPHATE REGULON REPRESSOR"/>
    <property type="match status" value="1"/>
</dbReference>
<feature type="domain" description="HTH deoR-type" evidence="7">
    <location>
        <begin position="1"/>
        <end position="56"/>
    </location>
</feature>
<proteinExistence type="predicted"/>
<dbReference type="Pfam" id="PF08220">
    <property type="entry name" value="HTH_DeoR"/>
    <property type="match status" value="1"/>
</dbReference>
<evidence type="ECO:0000259" key="7">
    <source>
        <dbReference type="PROSITE" id="PS51000"/>
    </source>
</evidence>
<gene>
    <name evidence="8" type="ORF">H9980_06140</name>
</gene>
<protein>
    <recommendedName>
        <fullName evidence="1">Lactose phosphotransferase system repressor</fullName>
    </recommendedName>
</protein>
<dbReference type="InterPro" id="IPR050313">
    <property type="entry name" value="Carb_Metab_HTH_regulators"/>
</dbReference>
<evidence type="ECO:0000256" key="2">
    <source>
        <dbReference type="ARBA" id="ARBA00022491"/>
    </source>
</evidence>
<dbReference type="Pfam" id="PF00455">
    <property type="entry name" value="DeoRC"/>
    <property type="match status" value="1"/>
</dbReference>
<name>A0A9D1XLH9_9FIRM</name>
<evidence type="ECO:0000256" key="1">
    <source>
        <dbReference type="ARBA" id="ARBA00021390"/>
    </source>
</evidence>
<reference evidence="8" key="2">
    <citation type="submission" date="2021-04" db="EMBL/GenBank/DDBJ databases">
        <authorList>
            <person name="Gilroy R."/>
        </authorList>
    </citation>
    <scope>NUCLEOTIDE SEQUENCE</scope>
    <source>
        <strain evidence="8">ChiGjej1B1-14440</strain>
    </source>
</reference>
<dbReference type="SUPFAM" id="SSF46785">
    <property type="entry name" value="Winged helix' DNA-binding domain"/>
    <property type="match status" value="1"/>
</dbReference>
<dbReference type="PANTHER" id="PTHR30363">
    <property type="entry name" value="HTH-TYPE TRANSCRIPTIONAL REGULATOR SRLR-RELATED"/>
    <property type="match status" value="1"/>
</dbReference>
<comment type="caution">
    <text evidence="8">The sequence shown here is derived from an EMBL/GenBank/DDBJ whole genome shotgun (WGS) entry which is preliminary data.</text>
</comment>
<dbReference type="SMART" id="SM00420">
    <property type="entry name" value="HTH_DEOR"/>
    <property type="match status" value="1"/>
</dbReference>
<dbReference type="PROSITE" id="PS00894">
    <property type="entry name" value="HTH_DEOR_1"/>
    <property type="match status" value="1"/>
</dbReference>
<dbReference type="PROSITE" id="PS51000">
    <property type="entry name" value="HTH_DEOR_2"/>
    <property type="match status" value="1"/>
</dbReference>
<dbReference type="AlphaFoldDB" id="A0A9D1XLH9"/>
<organism evidence="8 9">
    <name type="scientific">Candidatus Erysipelatoclostridium merdavium</name>
    <dbReference type="NCBI Taxonomy" id="2838566"/>
    <lineage>
        <taxon>Bacteria</taxon>
        <taxon>Bacillati</taxon>
        <taxon>Bacillota</taxon>
        <taxon>Erysipelotrichia</taxon>
        <taxon>Erysipelotrichales</taxon>
        <taxon>Erysipelotrichales incertae sedis</taxon>
    </lineage>
</organism>
<dbReference type="InterPro" id="IPR001034">
    <property type="entry name" value="DeoR_HTH"/>
</dbReference>
<dbReference type="GO" id="GO:0003700">
    <property type="term" value="F:DNA-binding transcription factor activity"/>
    <property type="evidence" value="ECO:0007669"/>
    <property type="project" value="InterPro"/>
</dbReference>
<dbReference type="InterPro" id="IPR018356">
    <property type="entry name" value="Tscrpt_reg_HTH_DeoR_CS"/>
</dbReference>
<dbReference type="Proteomes" id="UP000886724">
    <property type="component" value="Unassembled WGS sequence"/>
</dbReference>
<evidence type="ECO:0000256" key="4">
    <source>
        <dbReference type="ARBA" id="ARBA00023125"/>
    </source>
</evidence>
<keyword evidence="2" id="KW-0678">Repressor</keyword>
<dbReference type="PRINTS" id="PR00037">
    <property type="entry name" value="HTHLACR"/>
</dbReference>
<evidence type="ECO:0000256" key="5">
    <source>
        <dbReference type="ARBA" id="ARBA00023163"/>
    </source>
</evidence>
<dbReference type="InterPro" id="IPR036390">
    <property type="entry name" value="WH_DNA-bd_sf"/>
</dbReference>
<evidence type="ECO:0000256" key="3">
    <source>
        <dbReference type="ARBA" id="ARBA00023015"/>
    </source>
</evidence>
<sequence length="248" mass="27662">MNERHTKILDLLTKYKKVEVSKLSQLLGVSQVTIRKDLDHLENTGILIREHGYAKLNESDDINNRLAYRYDIKQKIASYGATMVNDGETIMIESGSCCALLALEIAKTKKDVTIITNSAFIADYIRKNGHVDIILLGGQYQQESQVMVGPITKRCMEPFFVDKLFIGIDGFNEKTGFTGNDFMRGETVKDMTKQANKVIVVSDSGKFGRLGLVNLVPTSQVSCVITDDKINESSKLYLEEQGIEVIAV</sequence>
<evidence type="ECO:0000313" key="8">
    <source>
        <dbReference type="EMBL" id="HIX81534.1"/>
    </source>
</evidence>
<reference evidence="8" key="1">
    <citation type="journal article" date="2021" name="PeerJ">
        <title>Extensive microbial diversity within the chicken gut microbiome revealed by metagenomics and culture.</title>
        <authorList>
            <person name="Gilroy R."/>
            <person name="Ravi A."/>
            <person name="Getino M."/>
            <person name="Pursley I."/>
            <person name="Horton D.L."/>
            <person name="Alikhan N.F."/>
            <person name="Baker D."/>
            <person name="Gharbi K."/>
            <person name="Hall N."/>
            <person name="Watson M."/>
            <person name="Adriaenssens E.M."/>
            <person name="Foster-Nyarko E."/>
            <person name="Jarju S."/>
            <person name="Secka A."/>
            <person name="Antonio M."/>
            <person name="Oren A."/>
            <person name="Chaudhuri R.R."/>
            <person name="La Ragione R."/>
            <person name="Hildebrand F."/>
            <person name="Pallen M.J."/>
        </authorList>
    </citation>
    <scope>NUCLEOTIDE SEQUENCE</scope>
    <source>
        <strain evidence="8">ChiGjej1B1-14440</strain>
    </source>
</reference>
<dbReference type="InterPro" id="IPR036388">
    <property type="entry name" value="WH-like_DNA-bd_sf"/>
</dbReference>
<dbReference type="InterPro" id="IPR014036">
    <property type="entry name" value="DeoR-like_C"/>
</dbReference>